<proteinExistence type="evidence at transcript level"/>
<feature type="region of interest" description="Disordered" evidence="1">
    <location>
        <begin position="116"/>
        <end position="162"/>
    </location>
</feature>
<sequence length="162" mass="18235">MSKKSNEDFSNTSNENKKMEIDSVLSENANDCDHNVPTTKETSEDMIRLEACNKQITLEVREEATVPRSKILEGSGDPITPDVNREPKILDKSWESVLLEDNSETKTLEEIGETVTLESGRESTLNKSWETLLLEDSMEGETNKENGESKTPEERGDDEPKN</sequence>
<name>I4DQI8_PAPXU</name>
<accession>I4DQI8</accession>
<dbReference type="EMBL" id="AK404214">
    <property type="protein sequence ID" value="BAM20178.1"/>
    <property type="molecule type" value="mRNA"/>
</dbReference>
<reference evidence="2" key="1">
    <citation type="journal article" date="2012" name="BMC Biol.">
        <title>Comprehensive microarray-based analysis for stage-specific larval camouflage pattern-associated genes in the swallowtail butterfly, Papilio xuthus.</title>
        <authorList>
            <person name="Futahashi R."/>
            <person name="Shirataki H."/>
            <person name="Narita T."/>
            <person name="Mita K."/>
            <person name="Fujiwara H."/>
        </authorList>
    </citation>
    <scope>NUCLEOTIDE SEQUENCE</scope>
    <source>
        <tissue evidence="2">Epidermis</tissue>
    </source>
</reference>
<evidence type="ECO:0000256" key="1">
    <source>
        <dbReference type="SAM" id="MobiDB-lite"/>
    </source>
</evidence>
<organism evidence="2">
    <name type="scientific">Papilio xuthus</name>
    <name type="common">Asian swallowtail butterfly</name>
    <dbReference type="NCBI Taxonomy" id="66420"/>
    <lineage>
        <taxon>Eukaryota</taxon>
        <taxon>Metazoa</taxon>
        <taxon>Ecdysozoa</taxon>
        <taxon>Arthropoda</taxon>
        <taxon>Hexapoda</taxon>
        <taxon>Insecta</taxon>
        <taxon>Pterygota</taxon>
        <taxon>Neoptera</taxon>
        <taxon>Endopterygota</taxon>
        <taxon>Lepidoptera</taxon>
        <taxon>Glossata</taxon>
        <taxon>Ditrysia</taxon>
        <taxon>Papilionoidea</taxon>
        <taxon>Papilionidae</taxon>
        <taxon>Papilioninae</taxon>
        <taxon>Papilio</taxon>
    </lineage>
</organism>
<evidence type="ECO:0000313" key="2">
    <source>
        <dbReference type="EMBL" id="BAM20178.1"/>
    </source>
</evidence>
<dbReference type="AlphaFoldDB" id="I4DQI8"/>
<feature type="compositionally biased region" description="Basic and acidic residues" evidence="1">
    <location>
        <begin position="141"/>
        <end position="162"/>
    </location>
</feature>
<feature type="region of interest" description="Disordered" evidence="1">
    <location>
        <begin position="1"/>
        <end position="43"/>
    </location>
</feature>
<protein>
    <submittedName>
        <fullName evidence="2">Uncharacterized protein</fullName>
    </submittedName>
</protein>